<name>A0A015JCF3_RHIIW</name>
<dbReference type="EMBL" id="JEMT01017955">
    <property type="protein sequence ID" value="EXX67162.1"/>
    <property type="molecule type" value="Genomic_DNA"/>
</dbReference>
<dbReference type="AlphaFoldDB" id="A0A015JCF3"/>
<dbReference type="HOGENOM" id="CLU_028913_8_1_1"/>
<protein>
    <recommendedName>
        <fullName evidence="3">F-box domain-containing protein</fullName>
    </recommendedName>
</protein>
<evidence type="ECO:0000313" key="1">
    <source>
        <dbReference type="EMBL" id="EXX67162.1"/>
    </source>
</evidence>
<dbReference type="InterPro" id="IPR032675">
    <property type="entry name" value="LRR_dom_sf"/>
</dbReference>
<evidence type="ECO:0008006" key="3">
    <source>
        <dbReference type="Google" id="ProtNLM"/>
    </source>
</evidence>
<dbReference type="Gene3D" id="3.80.10.10">
    <property type="entry name" value="Ribonuclease Inhibitor"/>
    <property type="match status" value="1"/>
</dbReference>
<comment type="caution">
    <text evidence="1">The sequence shown here is derived from an EMBL/GenBank/DDBJ whole genome shotgun (WGS) entry which is preliminary data.</text>
</comment>
<keyword evidence="2" id="KW-1185">Reference proteome</keyword>
<gene>
    <name evidence="1" type="ORF">RirG_116910</name>
</gene>
<organism evidence="1 2">
    <name type="scientific">Rhizophagus irregularis (strain DAOM 197198w)</name>
    <name type="common">Glomus intraradices</name>
    <dbReference type="NCBI Taxonomy" id="1432141"/>
    <lineage>
        <taxon>Eukaryota</taxon>
        <taxon>Fungi</taxon>
        <taxon>Fungi incertae sedis</taxon>
        <taxon>Mucoromycota</taxon>
        <taxon>Glomeromycotina</taxon>
        <taxon>Glomeromycetes</taxon>
        <taxon>Glomerales</taxon>
        <taxon>Glomeraceae</taxon>
        <taxon>Rhizophagus</taxon>
    </lineage>
</organism>
<dbReference type="Proteomes" id="UP000022910">
    <property type="component" value="Unassembled WGS sequence"/>
</dbReference>
<sequence length="543" mass="63039">MSSYLLFEILENIFDLLKNDMGTLFSCMLVKRSWCRIIVPILWGNSFKYVKGENTRKLIVLYLKFLPSEMGTHYLEDRMLLKDGRNLLSFIGGESNFMFDYPIYLKELDCSHISQIIDEWSYLIVSQENISYPHQRGFCSKWFSNKLIRLFMKKSVMIRTMISNSDEYHFNEVFAFNNGGEIGGFKFLQTLHLDYCCDGHSLRNITDVCHSIEELWISLTETSVNIDTLNKLILSQRRLKDFRLRSAVFVMEYFFGISYDLLEALMVQKGTLHTVQFFCCQFFKCESLKPLAECTNIKRLGFFNCEGLCEEKIEPLASGSFSNLQILAMAVYKGFSTDVIVNMVKNSQENLKRISLPMATPNNHMIKVFCDMIPYTKNLIGITVCFIAGDNKSFESFLSLLDACPNLEYLCIEGGDTEGIPLDFDDDDMIIEFKKLIKIMPQSVYRLIFYNISISSILLQTFFDNCVAKIKYLGFYECPLLIDEHINIITEYVKKSDGELKNLIINWCYLVSYYAINNARKVIENVQFSDVEPQDMEFTAWLE</sequence>
<reference evidence="1 2" key="1">
    <citation type="submission" date="2014-02" db="EMBL/GenBank/DDBJ databases">
        <title>Single nucleus genome sequencing reveals high similarity among nuclei of an endomycorrhizal fungus.</title>
        <authorList>
            <person name="Lin K."/>
            <person name="Geurts R."/>
            <person name="Zhang Z."/>
            <person name="Limpens E."/>
            <person name="Saunders D.G."/>
            <person name="Mu D."/>
            <person name="Pang E."/>
            <person name="Cao H."/>
            <person name="Cha H."/>
            <person name="Lin T."/>
            <person name="Zhou Q."/>
            <person name="Shang Y."/>
            <person name="Li Y."/>
            <person name="Ivanov S."/>
            <person name="Sharma T."/>
            <person name="Velzen R.V."/>
            <person name="Ruijter N.D."/>
            <person name="Aanen D.K."/>
            <person name="Win J."/>
            <person name="Kamoun S."/>
            <person name="Bisseling T."/>
            <person name="Huang S."/>
        </authorList>
    </citation>
    <scope>NUCLEOTIDE SEQUENCE [LARGE SCALE GENOMIC DNA]</scope>
    <source>
        <strain evidence="2">DAOM197198w</strain>
    </source>
</reference>
<dbReference type="SMR" id="A0A015JCF3"/>
<evidence type="ECO:0000313" key="2">
    <source>
        <dbReference type="Proteomes" id="UP000022910"/>
    </source>
</evidence>
<dbReference type="OrthoDB" id="2304624at2759"/>
<dbReference type="SUPFAM" id="SSF52047">
    <property type="entry name" value="RNI-like"/>
    <property type="match status" value="1"/>
</dbReference>
<accession>A0A015JCF3</accession>
<proteinExistence type="predicted"/>